<keyword evidence="5" id="KW-1185">Reference proteome</keyword>
<dbReference type="RefSeq" id="WP_073214949.1">
    <property type="nucleotide sequence ID" value="NZ_FNNS01000003.1"/>
</dbReference>
<dbReference type="EMBL" id="FQYV01000003">
    <property type="protein sequence ID" value="SHI55578.1"/>
    <property type="molecule type" value="Genomic_DNA"/>
</dbReference>
<dbReference type="InterPro" id="IPR009057">
    <property type="entry name" value="Homeodomain-like_sf"/>
</dbReference>
<proteinExistence type="predicted"/>
<dbReference type="PRINTS" id="PR00455">
    <property type="entry name" value="HTHTETR"/>
</dbReference>
<dbReference type="InterPro" id="IPR001647">
    <property type="entry name" value="HTH_TetR"/>
</dbReference>
<dbReference type="OrthoDB" id="881297at2"/>
<evidence type="ECO:0000256" key="2">
    <source>
        <dbReference type="PROSITE-ProRule" id="PRU00335"/>
    </source>
</evidence>
<dbReference type="PANTHER" id="PTHR43479">
    <property type="entry name" value="ACREF/ENVCD OPERON REPRESSOR-RELATED"/>
    <property type="match status" value="1"/>
</dbReference>
<dbReference type="AlphaFoldDB" id="A0A1M6C4E5"/>
<dbReference type="SUPFAM" id="SSF46689">
    <property type="entry name" value="Homeodomain-like"/>
    <property type="match status" value="1"/>
</dbReference>
<dbReference type="GO" id="GO:0003677">
    <property type="term" value="F:DNA binding"/>
    <property type="evidence" value="ECO:0007669"/>
    <property type="project" value="UniProtKB-UniRule"/>
</dbReference>
<evidence type="ECO:0000256" key="1">
    <source>
        <dbReference type="ARBA" id="ARBA00023125"/>
    </source>
</evidence>
<organism evidence="4 5">
    <name type="scientific">Aequorivita viscosa</name>
    <dbReference type="NCBI Taxonomy" id="797419"/>
    <lineage>
        <taxon>Bacteria</taxon>
        <taxon>Pseudomonadati</taxon>
        <taxon>Bacteroidota</taxon>
        <taxon>Flavobacteriia</taxon>
        <taxon>Flavobacteriales</taxon>
        <taxon>Flavobacteriaceae</taxon>
        <taxon>Aequorivita</taxon>
    </lineage>
</organism>
<protein>
    <submittedName>
        <fullName evidence="4">Transcriptional regulator, TetR family</fullName>
    </submittedName>
</protein>
<evidence type="ECO:0000313" key="4">
    <source>
        <dbReference type="EMBL" id="SHI55578.1"/>
    </source>
</evidence>
<feature type="DNA-binding region" description="H-T-H motif" evidence="2">
    <location>
        <begin position="22"/>
        <end position="41"/>
    </location>
</feature>
<keyword evidence="1 2" id="KW-0238">DNA-binding</keyword>
<gene>
    <name evidence="4" type="ORF">SAMN04487908_103126</name>
</gene>
<dbReference type="InterPro" id="IPR036271">
    <property type="entry name" value="Tet_transcr_reg_TetR-rel_C_sf"/>
</dbReference>
<dbReference type="Pfam" id="PF00440">
    <property type="entry name" value="TetR_N"/>
    <property type="match status" value="1"/>
</dbReference>
<reference evidence="5" key="1">
    <citation type="submission" date="2016-11" db="EMBL/GenBank/DDBJ databases">
        <authorList>
            <person name="Varghese N."/>
            <person name="Submissions S."/>
        </authorList>
    </citation>
    <scope>NUCLEOTIDE SEQUENCE [LARGE SCALE GENOMIC DNA]</scope>
    <source>
        <strain evidence="5">DSM 26349</strain>
    </source>
</reference>
<name>A0A1M6C4E5_9FLAO</name>
<dbReference type="PANTHER" id="PTHR43479:SF11">
    <property type="entry name" value="ACREF_ENVCD OPERON REPRESSOR-RELATED"/>
    <property type="match status" value="1"/>
</dbReference>
<dbReference type="InterPro" id="IPR050624">
    <property type="entry name" value="HTH-type_Tx_Regulator"/>
</dbReference>
<dbReference type="Gene3D" id="1.10.10.60">
    <property type="entry name" value="Homeodomain-like"/>
    <property type="match status" value="1"/>
</dbReference>
<dbReference type="SUPFAM" id="SSF48498">
    <property type="entry name" value="Tetracyclin repressor-like, C-terminal domain"/>
    <property type="match status" value="1"/>
</dbReference>
<dbReference type="STRING" id="797419.SAMN05216556_103126"/>
<accession>A0A1M6C4E5</accession>
<dbReference type="PROSITE" id="PS50977">
    <property type="entry name" value="HTH_TETR_2"/>
    <property type="match status" value="1"/>
</dbReference>
<sequence length="204" mass="23860">MKQKIIEKATALFLKLGFKSVTMDDIADEMAISKKTIYIHFINKEALIRQCTFALKDHILSGIDAICSRQQNPIDELFEIKKFVMNQLDDDQFSSHYQLEKYYPEISKALHQDQFDKMVECTKRNLVNGIKQGLYRKNLNPDFIARLYFVGIIGTKDQKLFPVNKYSAKYITDEYLEYHLRGIVTTKGALSLNRFINENRIDEE</sequence>
<evidence type="ECO:0000313" key="5">
    <source>
        <dbReference type="Proteomes" id="UP000184172"/>
    </source>
</evidence>
<dbReference type="Gene3D" id="1.10.357.10">
    <property type="entry name" value="Tetracycline Repressor, domain 2"/>
    <property type="match status" value="1"/>
</dbReference>
<feature type="domain" description="HTH tetR-type" evidence="3">
    <location>
        <begin position="1"/>
        <end position="59"/>
    </location>
</feature>
<dbReference type="Proteomes" id="UP000184172">
    <property type="component" value="Unassembled WGS sequence"/>
</dbReference>
<evidence type="ECO:0000259" key="3">
    <source>
        <dbReference type="PROSITE" id="PS50977"/>
    </source>
</evidence>